<feature type="transmembrane region" description="Helical" evidence="1">
    <location>
        <begin position="7"/>
        <end position="28"/>
    </location>
</feature>
<reference evidence="3 4" key="1">
    <citation type="submission" date="2023-07" db="EMBL/GenBank/DDBJ databases">
        <title>Genomic Encyclopedia of Type Strains, Phase IV (KMG-IV): sequencing the most valuable type-strain genomes for metagenomic binning, comparative biology and taxonomic classification.</title>
        <authorList>
            <person name="Goeker M."/>
        </authorList>
    </citation>
    <scope>NUCLEOTIDE SEQUENCE [LARGE SCALE GENOMIC DNA]</scope>
    <source>
        <strain evidence="3 4">DSM 17740</strain>
    </source>
</reference>
<keyword evidence="1" id="KW-0472">Membrane</keyword>
<keyword evidence="1" id="KW-1133">Transmembrane helix</keyword>
<evidence type="ECO:0000313" key="4">
    <source>
        <dbReference type="Proteomes" id="UP001232445"/>
    </source>
</evidence>
<dbReference type="RefSeq" id="WP_307335941.1">
    <property type="nucleotide sequence ID" value="NZ_JAUSUQ010000002.1"/>
</dbReference>
<name>A0ABU0CNX3_9BACI</name>
<feature type="transmembrane region" description="Helical" evidence="1">
    <location>
        <begin position="79"/>
        <end position="95"/>
    </location>
</feature>
<evidence type="ECO:0000256" key="1">
    <source>
        <dbReference type="SAM" id="Phobius"/>
    </source>
</evidence>
<dbReference type="EMBL" id="JAUSUQ010000002">
    <property type="protein sequence ID" value="MDQ0338113.1"/>
    <property type="molecule type" value="Genomic_DNA"/>
</dbReference>
<evidence type="ECO:0000313" key="3">
    <source>
        <dbReference type="EMBL" id="MDQ0338113.1"/>
    </source>
</evidence>
<protein>
    <submittedName>
        <fullName evidence="3">Vacuolar-type H+-ATPase subunit I/STV1</fullName>
    </submittedName>
</protein>
<dbReference type="Pfam" id="PF07331">
    <property type="entry name" value="TctB"/>
    <property type="match status" value="1"/>
</dbReference>
<feature type="transmembrane region" description="Helical" evidence="1">
    <location>
        <begin position="101"/>
        <end position="117"/>
    </location>
</feature>
<organism evidence="3 4">
    <name type="scientific">Caldalkalibacillus uzonensis</name>
    <dbReference type="NCBI Taxonomy" id="353224"/>
    <lineage>
        <taxon>Bacteria</taxon>
        <taxon>Bacillati</taxon>
        <taxon>Bacillota</taxon>
        <taxon>Bacilli</taxon>
        <taxon>Bacillales</taxon>
        <taxon>Bacillaceae</taxon>
        <taxon>Caldalkalibacillus</taxon>
    </lineage>
</organism>
<dbReference type="Proteomes" id="UP001232445">
    <property type="component" value="Unassembled WGS sequence"/>
</dbReference>
<keyword evidence="4" id="KW-1185">Reference proteome</keyword>
<accession>A0ABU0CNX3</accession>
<sequence>MIKKYGDIYASIFLIIFSVIMYLATFTFERLTVSRIGSEFVPQLTSIGIFILSISLLIKGIKRMKSDNNHQSERPSFRYFTVIATIVLIAVYIALMREIGFLLMTVVYLFAQFYVLAGKSKRNLPLFLVLSIAVSVTVYYVFRYGFNLLLPAGILG</sequence>
<proteinExistence type="predicted"/>
<feature type="transmembrane region" description="Helical" evidence="1">
    <location>
        <begin position="124"/>
        <end position="142"/>
    </location>
</feature>
<comment type="caution">
    <text evidence="3">The sequence shown here is derived from an EMBL/GenBank/DDBJ whole genome shotgun (WGS) entry which is preliminary data.</text>
</comment>
<keyword evidence="1" id="KW-0812">Transmembrane</keyword>
<feature type="transmembrane region" description="Helical" evidence="1">
    <location>
        <begin position="40"/>
        <end position="58"/>
    </location>
</feature>
<evidence type="ECO:0000259" key="2">
    <source>
        <dbReference type="Pfam" id="PF07331"/>
    </source>
</evidence>
<feature type="domain" description="DUF1468" evidence="2">
    <location>
        <begin position="10"/>
        <end position="151"/>
    </location>
</feature>
<gene>
    <name evidence="3" type="ORF">J2S00_000896</name>
</gene>
<dbReference type="InterPro" id="IPR009936">
    <property type="entry name" value="DUF1468"/>
</dbReference>